<protein>
    <submittedName>
        <fullName evidence="2">Uncharacterized protein</fullName>
    </submittedName>
</protein>
<accession>A0AC35F5X8</accession>
<proteinExistence type="predicted"/>
<evidence type="ECO:0000313" key="2">
    <source>
        <dbReference type="WBParaSite" id="PS1159_v2.g1424.t1"/>
    </source>
</evidence>
<sequence length="179" mass="19996">MLVDQNFLLLLFCIPLVLVGAALEEDPFPVGRTHLKAALVNPSTANTYNYASSLVTPVFENGQEIDFLLYLDMTSPTAQAGTKTVCICMHTSEYGGNVKAKYCSKHSKICFGGNNECYGKKPEVKKYCKYDAVTLAGTDGRQYRKYHIKVNGNKAMVLHERDGDVELDIRLVSYQNQRK</sequence>
<evidence type="ECO:0000313" key="1">
    <source>
        <dbReference type="Proteomes" id="UP000887580"/>
    </source>
</evidence>
<name>A0AC35F5X8_9BILA</name>
<dbReference type="WBParaSite" id="PS1159_v2.g1424.t1">
    <property type="protein sequence ID" value="PS1159_v2.g1424.t1"/>
    <property type="gene ID" value="PS1159_v2.g1424"/>
</dbReference>
<dbReference type="Proteomes" id="UP000887580">
    <property type="component" value="Unplaced"/>
</dbReference>
<reference evidence="2" key="1">
    <citation type="submission" date="2022-11" db="UniProtKB">
        <authorList>
            <consortium name="WormBaseParasite"/>
        </authorList>
    </citation>
    <scope>IDENTIFICATION</scope>
</reference>
<organism evidence="1 2">
    <name type="scientific">Panagrolaimus sp. PS1159</name>
    <dbReference type="NCBI Taxonomy" id="55785"/>
    <lineage>
        <taxon>Eukaryota</taxon>
        <taxon>Metazoa</taxon>
        <taxon>Ecdysozoa</taxon>
        <taxon>Nematoda</taxon>
        <taxon>Chromadorea</taxon>
        <taxon>Rhabditida</taxon>
        <taxon>Tylenchina</taxon>
        <taxon>Panagrolaimomorpha</taxon>
        <taxon>Panagrolaimoidea</taxon>
        <taxon>Panagrolaimidae</taxon>
        <taxon>Panagrolaimus</taxon>
    </lineage>
</organism>